<reference evidence="6" key="1">
    <citation type="journal article" date="2013" name="Nature">
        <title>Pan genome of the phytoplankton Emiliania underpins its global distribution.</title>
        <authorList>
            <person name="Read B.A."/>
            <person name="Kegel J."/>
            <person name="Klute M.J."/>
            <person name="Kuo A."/>
            <person name="Lefebvre S.C."/>
            <person name="Maumus F."/>
            <person name="Mayer C."/>
            <person name="Miller J."/>
            <person name="Monier A."/>
            <person name="Salamov A."/>
            <person name="Young J."/>
            <person name="Aguilar M."/>
            <person name="Claverie J.M."/>
            <person name="Frickenhaus S."/>
            <person name="Gonzalez K."/>
            <person name="Herman E.K."/>
            <person name="Lin Y.C."/>
            <person name="Napier J."/>
            <person name="Ogata H."/>
            <person name="Sarno A.F."/>
            <person name="Shmutz J."/>
            <person name="Schroeder D."/>
            <person name="de Vargas C."/>
            <person name="Verret F."/>
            <person name="von Dassow P."/>
            <person name="Valentin K."/>
            <person name="Van de Peer Y."/>
            <person name="Wheeler G."/>
            <person name="Dacks J.B."/>
            <person name="Delwiche C.F."/>
            <person name="Dyhrman S.T."/>
            <person name="Glockner G."/>
            <person name="John U."/>
            <person name="Richards T."/>
            <person name="Worden A.Z."/>
            <person name="Zhang X."/>
            <person name="Grigoriev I.V."/>
            <person name="Allen A.E."/>
            <person name="Bidle K."/>
            <person name="Borodovsky M."/>
            <person name="Bowler C."/>
            <person name="Brownlee C."/>
            <person name="Cock J.M."/>
            <person name="Elias M."/>
            <person name="Gladyshev V.N."/>
            <person name="Groth M."/>
            <person name="Guda C."/>
            <person name="Hadaegh A."/>
            <person name="Iglesias-Rodriguez M.D."/>
            <person name="Jenkins J."/>
            <person name="Jones B.M."/>
            <person name="Lawson T."/>
            <person name="Leese F."/>
            <person name="Lindquist E."/>
            <person name="Lobanov A."/>
            <person name="Lomsadze A."/>
            <person name="Malik S.B."/>
            <person name="Marsh M.E."/>
            <person name="Mackinder L."/>
            <person name="Mock T."/>
            <person name="Mueller-Roeber B."/>
            <person name="Pagarete A."/>
            <person name="Parker M."/>
            <person name="Probert I."/>
            <person name="Quesneville H."/>
            <person name="Raines C."/>
            <person name="Rensing S.A."/>
            <person name="Riano-Pachon D.M."/>
            <person name="Richier S."/>
            <person name="Rokitta S."/>
            <person name="Shiraiwa Y."/>
            <person name="Soanes D.M."/>
            <person name="van der Giezen M."/>
            <person name="Wahlund T.M."/>
            <person name="Williams B."/>
            <person name="Wilson W."/>
            <person name="Wolfe G."/>
            <person name="Wurch L.L."/>
        </authorList>
    </citation>
    <scope>NUCLEOTIDE SEQUENCE</scope>
</reference>
<proteinExistence type="predicted"/>
<evidence type="ECO:0000259" key="4">
    <source>
        <dbReference type="PROSITE" id="PS51294"/>
    </source>
</evidence>
<dbReference type="PANTHER" id="PTHR45614">
    <property type="entry name" value="MYB PROTEIN-RELATED"/>
    <property type="match status" value="1"/>
</dbReference>
<evidence type="ECO:0000313" key="5">
    <source>
        <dbReference type="EnsemblProtists" id="EOD11048"/>
    </source>
</evidence>
<evidence type="ECO:0000256" key="1">
    <source>
        <dbReference type="ARBA" id="ARBA00022737"/>
    </source>
</evidence>
<dbReference type="SMART" id="SM00717">
    <property type="entry name" value="SANT"/>
    <property type="match status" value="2"/>
</dbReference>
<dbReference type="SUPFAM" id="SSF46689">
    <property type="entry name" value="Homeodomain-like"/>
    <property type="match status" value="1"/>
</dbReference>
<keyword evidence="6" id="KW-1185">Reference proteome</keyword>
<dbReference type="eggNOG" id="KOG0048">
    <property type="taxonomic scope" value="Eukaryota"/>
</dbReference>
<dbReference type="PROSITE" id="PS51294">
    <property type="entry name" value="HTH_MYB"/>
    <property type="match status" value="2"/>
</dbReference>
<dbReference type="RefSeq" id="XP_005763477.1">
    <property type="nucleotide sequence ID" value="XM_005763420.1"/>
</dbReference>
<name>A0A0D3IIG3_EMIH1</name>
<dbReference type="CDD" id="cd00167">
    <property type="entry name" value="SANT"/>
    <property type="match status" value="2"/>
</dbReference>
<feature type="domain" description="Myb-like" evidence="3">
    <location>
        <begin position="63"/>
        <end position="115"/>
    </location>
</feature>
<dbReference type="InterPro" id="IPR017930">
    <property type="entry name" value="Myb_dom"/>
</dbReference>
<dbReference type="PaxDb" id="2903-EOD11048"/>
<dbReference type="Pfam" id="PF13921">
    <property type="entry name" value="Myb_DNA-bind_6"/>
    <property type="match status" value="1"/>
</dbReference>
<dbReference type="InterPro" id="IPR050560">
    <property type="entry name" value="MYB_TF"/>
</dbReference>
<dbReference type="FunFam" id="1.10.10.60:FF:000010">
    <property type="entry name" value="Transcriptional activator Myb isoform A"/>
    <property type="match status" value="1"/>
</dbReference>
<dbReference type="GO" id="GO:0000981">
    <property type="term" value="F:DNA-binding transcription factor activity, RNA polymerase II-specific"/>
    <property type="evidence" value="ECO:0007669"/>
    <property type="project" value="TreeGrafter"/>
</dbReference>
<dbReference type="KEGG" id="ehx:EMIHUDRAFT_76882"/>
<dbReference type="GO" id="GO:0005634">
    <property type="term" value="C:nucleus"/>
    <property type="evidence" value="ECO:0007669"/>
    <property type="project" value="TreeGrafter"/>
</dbReference>
<feature type="domain" description="Myb-like" evidence="3">
    <location>
        <begin position="10"/>
        <end position="62"/>
    </location>
</feature>
<dbReference type="AlphaFoldDB" id="A0A0D3IIG3"/>
<dbReference type="PANTHER" id="PTHR45614:SF25">
    <property type="entry name" value="MYB PROTEIN"/>
    <property type="match status" value="1"/>
</dbReference>
<dbReference type="PROSITE" id="PS50090">
    <property type="entry name" value="MYB_LIKE"/>
    <property type="match status" value="2"/>
</dbReference>
<dbReference type="InterPro" id="IPR001005">
    <property type="entry name" value="SANT/Myb"/>
</dbReference>
<keyword evidence="1" id="KW-0677">Repeat</keyword>
<reference evidence="5" key="2">
    <citation type="submission" date="2024-10" db="UniProtKB">
        <authorList>
            <consortium name="EnsemblProtists"/>
        </authorList>
    </citation>
    <scope>IDENTIFICATION</scope>
</reference>
<sequence length="117" mass="13237">MSHSALLPAASVVHKKPWTEEEDRALVAAVQKYGPCRWSVIATSISTGRVGKQCRERWNNHLCPNVKKSGWLEEEDQAILSGVAAMGTRWCEIIKSPRLSGRTDNSIKNRFYSLQRR</sequence>
<feature type="domain" description="HTH myb-type" evidence="4">
    <location>
        <begin position="67"/>
        <end position="117"/>
    </location>
</feature>
<dbReference type="GO" id="GO:0000978">
    <property type="term" value="F:RNA polymerase II cis-regulatory region sequence-specific DNA binding"/>
    <property type="evidence" value="ECO:0007669"/>
    <property type="project" value="TreeGrafter"/>
</dbReference>
<organism evidence="5 6">
    <name type="scientific">Emiliania huxleyi (strain CCMP1516)</name>
    <dbReference type="NCBI Taxonomy" id="280463"/>
    <lineage>
        <taxon>Eukaryota</taxon>
        <taxon>Haptista</taxon>
        <taxon>Haptophyta</taxon>
        <taxon>Prymnesiophyceae</taxon>
        <taxon>Isochrysidales</taxon>
        <taxon>Noelaerhabdaceae</taxon>
        <taxon>Emiliania</taxon>
    </lineage>
</organism>
<protein>
    <submittedName>
        <fullName evidence="5">Uncharacterized protein</fullName>
    </submittedName>
</protein>
<evidence type="ECO:0000256" key="2">
    <source>
        <dbReference type="ARBA" id="ARBA00023125"/>
    </source>
</evidence>
<dbReference type="InterPro" id="IPR009057">
    <property type="entry name" value="Homeodomain-like_sf"/>
</dbReference>
<dbReference type="EnsemblProtists" id="EOD11048">
    <property type="protein sequence ID" value="EOD11048"/>
    <property type="gene ID" value="EMIHUDRAFT_76882"/>
</dbReference>
<evidence type="ECO:0000313" key="6">
    <source>
        <dbReference type="Proteomes" id="UP000013827"/>
    </source>
</evidence>
<dbReference type="Gene3D" id="1.10.10.60">
    <property type="entry name" value="Homeodomain-like"/>
    <property type="match status" value="2"/>
</dbReference>
<evidence type="ECO:0000259" key="3">
    <source>
        <dbReference type="PROSITE" id="PS50090"/>
    </source>
</evidence>
<keyword evidence="2" id="KW-0238">DNA-binding</keyword>
<dbReference type="HOGENOM" id="CLU_028567_26_4_1"/>
<dbReference type="Proteomes" id="UP000013827">
    <property type="component" value="Unassembled WGS sequence"/>
</dbReference>
<feature type="domain" description="HTH myb-type" evidence="4">
    <location>
        <begin position="10"/>
        <end position="66"/>
    </location>
</feature>
<accession>A0A0D3IIG3</accession>
<dbReference type="GeneID" id="17257202"/>